<dbReference type="RefSeq" id="WP_175505463.1">
    <property type="nucleotide sequence ID" value="NZ_CAURQT010000006.1"/>
</dbReference>
<proteinExistence type="predicted"/>
<dbReference type="Proteomes" id="UP000509579">
    <property type="component" value="Chromosome"/>
</dbReference>
<gene>
    <name evidence="2" type="ORF">HUK68_18195</name>
</gene>
<evidence type="ECO:0000313" key="2">
    <source>
        <dbReference type="EMBL" id="QKV54667.1"/>
    </source>
</evidence>
<accession>A0A6N1X5R5</accession>
<feature type="transmembrane region" description="Helical" evidence="1">
    <location>
        <begin position="86"/>
        <end position="109"/>
    </location>
</feature>
<feature type="transmembrane region" description="Helical" evidence="1">
    <location>
        <begin position="12"/>
        <end position="29"/>
    </location>
</feature>
<dbReference type="AlphaFoldDB" id="A0A6N1X5R5"/>
<keyword evidence="3" id="KW-1185">Reference proteome</keyword>
<dbReference type="KEGG" id="aant:HUK68_18195"/>
<organism evidence="2 3">
    <name type="scientific">Comamonas antarctica</name>
    <dbReference type="NCBI Taxonomy" id="2743470"/>
    <lineage>
        <taxon>Bacteria</taxon>
        <taxon>Pseudomonadati</taxon>
        <taxon>Pseudomonadota</taxon>
        <taxon>Betaproteobacteria</taxon>
        <taxon>Burkholderiales</taxon>
        <taxon>Comamonadaceae</taxon>
        <taxon>Comamonas</taxon>
    </lineage>
</organism>
<keyword evidence="1" id="KW-1133">Transmembrane helix</keyword>
<reference evidence="2 3" key="1">
    <citation type="submission" date="2020-06" db="EMBL/GenBank/DDBJ databases">
        <title>Acidovorax antarctica sp. nov., isolated from Corinth ice sheet soil, Antarctic Fields Peninsula.</title>
        <authorList>
            <person name="Xu Q."/>
            <person name="Peng F."/>
        </authorList>
    </citation>
    <scope>NUCLEOTIDE SEQUENCE [LARGE SCALE GENOMIC DNA]</scope>
    <source>
        <strain evidence="2 3">16-35-5</strain>
    </source>
</reference>
<sequence>MDWSEYPFARLYTSVLAALFITLAAVWRVRRAARAVAADSSQGRTARRLAWAFALGALAWWGYAAYTGYGRFLTDAALAQLMSTDTLVSLALFIGAIAWGGAFMLQLVLRLLRNEQQRRG</sequence>
<name>A0A6N1X5R5_9BURK</name>
<evidence type="ECO:0000313" key="3">
    <source>
        <dbReference type="Proteomes" id="UP000509579"/>
    </source>
</evidence>
<protein>
    <submittedName>
        <fullName evidence="2">Uncharacterized protein</fullName>
    </submittedName>
</protein>
<keyword evidence="1" id="KW-0472">Membrane</keyword>
<dbReference type="EMBL" id="CP054840">
    <property type="protein sequence ID" value="QKV54667.1"/>
    <property type="molecule type" value="Genomic_DNA"/>
</dbReference>
<keyword evidence="1" id="KW-0812">Transmembrane</keyword>
<feature type="transmembrane region" description="Helical" evidence="1">
    <location>
        <begin position="49"/>
        <end position="66"/>
    </location>
</feature>
<evidence type="ECO:0000256" key="1">
    <source>
        <dbReference type="SAM" id="Phobius"/>
    </source>
</evidence>